<proteinExistence type="predicted"/>
<dbReference type="EMBL" id="CP049866">
    <property type="protein sequence ID" value="QIK74115.1"/>
    <property type="molecule type" value="Genomic_DNA"/>
</dbReference>
<evidence type="ECO:0000313" key="2">
    <source>
        <dbReference type="Proteomes" id="UP000502035"/>
    </source>
</evidence>
<keyword evidence="2" id="KW-1185">Reference proteome</keyword>
<protein>
    <submittedName>
        <fullName evidence="1">Uncharacterized protein</fullName>
    </submittedName>
</protein>
<dbReference type="AlphaFoldDB" id="A0A6G7YBE0"/>
<dbReference type="Proteomes" id="UP000502035">
    <property type="component" value="Chromosome"/>
</dbReference>
<name>A0A6G7YBE0_9ACTN</name>
<gene>
    <name evidence="1" type="ORF">G7071_00340</name>
</gene>
<evidence type="ECO:0000313" key="1">
    <source>
        <dbReference type="EMBL" id="QIK74115.1"/>
    </source>
</evidence>
<reference evidence="1 2" key="1">
    <citation type="submission" date="2020-03" db="EMBL/GenBank/DDBJ databases">
        <title>Nocardioides sp. nov., isolated from fish.</title>
        <authorList>
            <person name="Hyun D.-W."/>
            <person name="Bae J.-W."/>
        </authorList>
    </citation>
    <scope>NUCLEOTIDE SEQUENCE [LARGE SCALE GENOMIC DNA]</scope>
    <source>
        <strain evidence="1 2">HDW12A</strain>
    </source>
</reference>
<dbReference type="RefSeq" id="WP_166313637.1">
    <property type="nucleotide sequence ID" value="NZ_CP049866.1"/>
</dbReference>
<sequence>MKVIDTKIARSTGSPVTVLDAEGWQELPEPGFRWVVRCDEHLFEAWLENRREAHAIAAEPEDWCTGCANDQWEYVEDE</sequence>
<accession>A0A6G7YBE0</accession>
<organism evidence="1 2">
    <name type="scientific">Nocardioides piscis</name>
    <dbReference type="NCBI Taxonomy" id="2714938"/>
    <lineage>
        <taxon>Bacteria</taxon>
        <taxon>Bacillati</taxon>
        <taxon>Actinomycetota</taxon>
        <taxon>Actinomycetes</taxon>
        <taxon>Propionibacteriales</taxon>
        <taxon>Nocardioidaceae</taxon>
        <taxon>Nocardioides</taxon>
    </lineage>
</organism>
<dbReference type="KEGG" id="npi:G7071_00340"/>